<evidence type="ECO:0000256" key="7">
    <source>
        <dbReference type="ARBA" id="ARBA00023128"/>
    </source>
</evidence>
<name>A0A7S3LWY5_9EUKA</name>
<dbReference type="Gene3D" id="1.50.40.10">
    <property type="entry name" value="Mitochondrial carrier domain"/>
    <property type="match status" value="1"/>
</dbReference>
<evidence type="ECO:0000256" key="1">
    <source>
        <dbReference type="ARBA" id="ARBA00004225"/>
    </source>
</evidence>
<dbReference type="InterPro" id="IPR023395">
    <property type="entry name" value="MCP_dom_sf"/>
</dbReference>
<comment type="similarity">
    <text evidence="2 10">Belongs to the mitochondrial carrier (TC 2.A.29) family.</text>
</comment>
<dbReference type="InterPro" id="IPR050567">
    <property type="entry name" value="Mitochondrial_Carrier"/>
</dbReference>
<dbReference type="GO" id="GO:0031966">
    <property type="term" value="C:mitochondrial membrane"/>
    <property type="evidence" value="ECO:0007669"/>
    <property type="project" value="UniProtKB-SubCell"/>
</dbReference>
<keyword evidence="6" id="KW-1133">Transmembrane helix</keyword>
<dbReference type="AlphaFoldDB" id="A0A7S3LWY5"/>
<feature type="repeat" description="Solcar" evidence="9">
    <location>
        <begin position="20"/>
        <end position="107"/>
    </location>
</feature>
<dbReference type="InterPro" id="IPR018108">
    <property type="entry name" value="MCP_transmembrane"/>
</dbReference>
<dbReference type="EMBL" id="HBIB01047755">
    <property type="protein sequence ID" value="CAE0269079.1"/>
    <property type="molecule type" value="Transcribed_RNA"/>
</dbReference>
<gene>
    <name evidence="11" type="ORF">PBIL07802_LOCUS31432</name>
</gene>
<evidence type="ECO:0000256" key="6">
    <source>
        <dbReference type="ARBA" id="ARBA00022989"/>
    </source>
</evidence>
<dbReference type="GO" id="GO:1990575">
    <property type="term" value="P:mitochondrial L-ornithine transmembrane transport"/>
    <property type="evidence" value="ECO:0007669"/>
    <property type="project" value="TreeGrafter"/>
</dbReference>
<dbReference type="GO" id="GO:0000064">
    <property type="term" value="F:L-ornithine transmembrane transporter activity"/>
    <property type="evidence" value="ECO:0007669"/>
    <property type="project" value="TreeGrafter"/>
</dbReference>
<evidence type="ECO:0000256" key="9">
    <source>
        <dbReference type="PROSITE-ProRule" id="PRU00282"/>
    </source>
</evidence>
<dbReference type="PRINTS" id="PR00926">
    <property type="entry name" value="MITOCARRIER"/>
</dbReference>
<organism evidence="11">
    <name type="scientific">Palpitomonas bilix</name>
    <dbReference type="NCBI Taxonomy" id="652834"/>
    <lineage>
        <taxon>Eukaryota</taxon>
        <taxon>Eukaryota incertae sedis</taxon>
    </lineage>
</organism>
<evidence type="ECO:0000256" key="4">
    <source>
        <dbReference type="ARBA" id="ARBA00022692"/>
    </source>
</evidence>
<dbReference type="PANTHER" id="PTHR45624:SF12">
    <property type="entry name" value="MITOCHONDRIAL ORNITHINE TRANSPORTER 1"/>
    <property type="match status" value="1"/>
</dbReference>
<comment type="subcellular location">
    <subcellularLocation>
        <location evidence="1">Mitochondrion membrane</location>
        <topology evidence="1">Multi-pass membrane protein</topology>
    </subcellularLocation>
</comment>
<dbReference type="SUPFAM" id="SSF103506">
    <property type="entry name" value="Mitochondrial carrier"/>
    <property type="match status" value="1"/>
</dbReference>
<evidence type="ECO:0000313" key="11">
    <source>
        <dbReference type="EMBL" id="CAE0269079.1"/>
    </source>
</evidence>
<evidence type="ECO:0000256" key="5">
    <source>
        <dbReference type="ARBA" id="ARBA00022737"/>
    </source>
</evidence>
<keyword evidence="5" id="KW-0677">Repeat</keyword>
<keyword evidence="8 9" id="KW-0472">Membrane</keyword>
<dbReference type="PANTHER" id="PTHR45624">
    <property type="entry name" value="MITOCHONDRIAL BASIC AMINO ACIDS TRANSPORTER-RELATED"/>
    <property type="match status" value="1"/>
</dbReference>
<dbReference type="Pfam" id="PF00153">
    <property type="entry name" value="Mito_carr"/>
    <property type="match status" value="3"/>
</dbReference>
<keyword evidence="3 10" id="KW-0813">Transport</keyword>
<dbReference type="InterPro" id="IPR002067">
    <property type="entry name" value="MCP"/>
</dbReference>
<dbReference type="PROSITE" id="PS50920">
    <property type="entry name" value="SOLCAR"/>
    <property type="match status" value="3"/>
</dbReference>
<evidence type="ECO:0000256" key="8">
    <source>
        <dbReference type="ARBA" id="ARBA00023136"/>
    </source>
</evidence>
<proteinExistence type="inferred from homology"/>
<evidence type="ECO:0000256" key="2">
    <source>
        <dbReference type="ARBA" id="ARBA00006375"/>
    </source>
</evidence>
<feature type="repeat" description="Solcar" evidence="9">
    <location>
        <begin position="222"/>
        <end position="307"/>
    </location>
</feature>
<accession>A0A7S3LWY5</accession>
<keyword evidence="7" id="KW-0496">Mitochondrion</keyword>
<keyword evidence="4 9" id="KW-0812">Transmembrane</keyword>
<protein>
    <submittedName>
        <fullName evidence="11">Uncharacterized protein</fullName>
    </submittedName>
</protein>
<evidence type="ECO:0000256" key="10">
    <source>
        <dbReference type="RuleBase" id="RU000488"/>
    </source>
</evidence>
<sequence length="309" mass="33198">MSNSDSTGVTVAEKAQDEAVDALKDLFAGTVAGIVSKVIEFPLDTIKVRLQYGGSGGQSFKGPIDAFRKTIAEEGALGLYRGLPSPMMGAMMENATLFATYGRFKSMLTAGENRPLTIKETFVAGCGAGFCAAFILTPVELVKCRMQVQELEMKAGRVLEVNYKNTFDCFKRTLFNEGLSGLYRGHIATLLREIPGNGAWFATYEIACNAIAAQAGCERYELGPLSLIAAGGLGGMAYWSAFYPADTVKSKMQTASVHEKQTFLSVMRKTFANEGVSGLYRGFGLTLVRAVPANAAIFAVYEMVSRAIA</sequence>
<reference evidence="11" key="1">
    <citation type="submission" date="2021-01" db="EMBL/GenBank/DDBJ databases">
        <authorList>
            <person name="Corre E."/>
            <person name="Pelletier E."/>
            <person name="Niang G."/>
            <person name="Scheremetjew M."/>
            <person name="Finn R."/>
            <person name="Kale V."/>
            <person name="Holt S."/>
            <person name="Cochrane G."/>
            <person name="Meng A."/>
            <person name="Brown T."/>
            <person name="Cohen L."/>
        </authorList>
    </citation>
    <scope>NUCLEOTIDE SEQUENCE</scope>
    <source>
        <strain evidence="11">NIES-2562</strain>
    </source>
</reference>
<evidence type="ECO:0000256" key="3">
    <source>
        <dbReference type="ARBA" id="ARBA00022448"/>
    </source>
</evidence>
<feature type="repeat" description="Solcar" evidence="9">
    <location>
        <begin position="116"/>
        <end position="210"/>
    </location>
</feature>